<feature type="region of interest" description="Disordered" evidence="1">
    <location>
        <begin position="128"/>
        <end position="158"/>
    </location>
</feature>
<evidence type="ECO:0000313" key="3">
    <source>
        <dbReference type="Proteomes" id="UP001190700"/>
    </source>
</evidence>
<dbReference type="EMBL" id="LGRX02002792">
    <property type="protein sequence ID" value="KAK3283415.1"/>
    <property type="molecule type" value="Genomic_DNA"/>
</dbReference>
<evidence type="ECO:0000256" key="1">
    <source>
        <dbReference type="SAM" id="MobiDB-lite"/>
    </source>
</evidence>
<proteinExistence type="predicted"/>
<protein>
    <submittedName>
        <fullName evidence="2">Uncharacterized protein</fullName>
    </submittedName>
</protein>
<name>A0AAE0LG22_9CHLO</name>
<feature type="region of interest" description="Disordered" evidence="1">
    <location>
        <begin position="81"/>
        <end position="106"/>
    </location>
</feature>
<dbReference type="Proteomes" id="UP001190700">
    <property type="component" value="Unassembled WGS sequence"/>
</dbReference>
<accession>A0AAE0LG22</accession>
<comment type="caution">
    <text evidence="2">The sequence shown here is derived from an EMBL/GenBank/DDBJ whole genome shotgun (WGS) entry which is preliminary data.</text>
</comment>
<feature type="compositionally biased region" description="Basic and acidic residues" evidence="1">
    <location>
        <begin position="128"/>
        <end position="138"/>
    </location>
</feature>
<dbReference type="AlphaFoldDB" id="A0AAE0LG22"/>
<evidence type="ECO:0000313" key="2">
    <source>
        <dbReference type="EMBL" id="KAK3283415.1"/>
    </source>
</evidence>
<gene>
    <name evidence="2" type="ORF">CYMTET_8882</name>
</gene>
<keyword evidence="3" id="KW-1185">Reference proteome</keyword>
<sequence>MAQKKLDDWDKVLAVEADEEAEEEKVLKDIEQLRQEQSRDGLPSVERAKQFDTLADLNKKNGKFIAANLFREEAIEIRRVQRRADASAQARADKEREEKEKEDARQNKIREIARALKLSDEETDKIIKEKKQDEEARKKAAAQGDEWGSGWKKKGGGDAGLAPRGGFFGFIFRWLRSLFFRSPVLQAT</sequence>
<reference evidence="2 3" key="1">
    <citation type="journal article" date="2015" name="Genome Biol. Evol.">
        <title>Comparative Genomics of a Bacterivorous Green Alga Reveals Evolutionary Causalities and Consequences of Phago-Mixotrophic Mode of Nutrition.</title>
        <authorList>
            <person name="Burns J.A."/>
            <person name="Paasch A."/>
            <person name="Narechania A."/>
            <person name="Kim E."/>
        </authorList>
    </citation>
    <scope>NUCLEOTIDE SEQUENCE [LARGE SCALE GENOMIC DNA]</scope>
    <source>
        <strain evidence="2 3">PLY_AMNH</strain>
    </source>
</reference>
<organism evidence="2 3">
    <name type="scientific">Cymbomonas tetramitiformis</name>
    <dbReference type="NCBI Taxonomy" id="36881"/>
    <lineage>
        <taxon>Eukaryota</taxon>
        <taxon>Viridiplantae</taxon>
        <taxon>Chlorophyta</taxon>
        <taxon>Pyramimonadophyceae</taxon>
        <taxon>Pyramimonadales</taxon>
        <taxon>Pyramimonadaceae</taxon>
        <taxon>Cymbomonas</taxon>
    </lineage>
</organism>